<dbReference type="InterPro" id="IPR050904">
    <property type="entry name" value="Adhesion/Biosynth-related"/>
</dbReference>
<dbReference type="InterPro" id="IPR000782">
    <property type="entry name" value="FAS1_domain"/>
</dbReference>
<dbReference type="Pfam" id="PF02469">
    <property type="entry name" value="Fasciclin"/>
    <property type="match status" value="3"/>
</dbReference>
<proteinExistence type="predicted"/>
<dbReference type="RefSeq" id="WP_338395097.1">
    <property type="nucleotide sequence ID" value="NZ_AP025316.1"/>
</dbReference>
<feature type="domain" description="FAS1" evidence="1">
    <location>
        <begin position="411"/>
        <end position="560"/>
    </location>
</feature>
<protein>
    <recommendedName>
        <fullName evidence="1">FAS1 domain-containing protein</fullName>
    </recommendedName>
</protein>
<dbReference type="GO" id="GO:0050839">
    <property type="term" value="F:cell adhesion molecule binding"/>
    <property type="evidence" value="ECO:0007669"/>
    <property type="project" value="TreeGrafter"/>
</dbReference>
<dbReference type="SMART" id="SM00554">
    <property type="entry name" value="FAS1"/>
    <property type="match status" value="3"/>
</dbReference>
<dbReference type="GO" id="GO:0007155">
    <property type="term" value="P:cell adhesion"/>
    <property type="evidence" value="ECO:0007669"/>
    <property type="project" value="TreeGrafter"/>
</dbReference>
<reference evidence="2 3" key="1">
    <citation type="submission" date="2021-12" db="EMBL/GenBank/DDBJ databases">
        <title>Genome sequencing of bacteria with rrn-lacking chromosome and rrn-plasmid.</title>
        <authorList>
            <person name="Anda M."/>
            <person name="Iwasaki W."/>
        </authorList>
    </citation>
    <scope>NUCLEOTIDE SEQUENCE [LARGE SCALE GENOMIC DNA]</scope>
    <source>
        <strain evidence="2 3">DSM 100852</strain>
        <plasmid evidence="2 3">pFA2</plasmid>
    </source>
</reference>
<dbReference type="InterPro" id="IPR036378">
    <property type="entry name" value="FAS1_dom_sf"/>
</dbReference>
<evidence type="ECO:0000259" key="1">
    <source>
        <dbReference type="PROSITE" id="PS50213"/>
    </source>
</evidence>
<dbReference type="GO" id="GO:0031012">
    <property type="term" value="C:extracellular matrix"/>
    <property type="evidence" value="ECO:0007669"/>
    <property type="project" value="TreeGrafter"/>
</dbReference>
<dbReference type="Gene3D" id="2.30.180.10">
    <property type="entry name" value="FAS1 domain"/>
    <property type="match status" value="3"/>
</dbReference>
<dbReference type="PANTHER" id="PTHR10900">
    <property type="entry name" value="PERIOSTIN-RELATED"/>
    <property type="match status" value="1"/>
</dbReference>
<dbReference type="EMBL" id="AP025316">
    <property type="protein sequence ID" value="BDD11944.1"/>
    <property type="molecule type" value="Genomic_DNA"/>
</dbReference>
<geneLocation type="plasmid" evidence="2 3">
    <name>pFA2</name>
</geneLocation>
<dbReference type="GO" id="GO:0005615">
    <property type="term" value="C:extracellular space"/>
    <property type="evidence" value="ECO:0007669"/>
    <property type="project" value="TreeGrafter"/>
</dbReference>
<accession>A0AAU9DBT5</accession>
<dbReference type="PROSITE" id="PS51257">
    <property type="entry name" value="PROKAR_LIPOPROTEIN"/>
    <property type="match status" value="1"/>
</dbReference>
<dbReference type="Proteomes" id="UP001348817">
    <property type="component" value="Plasmid pFA2"/>
</dbReference>
<dbReference type="AlphaFoldDB" id="A0AAU9DBT5"/>
<gene>
    <name evidence="2" type="ORF">FUAX_43760</name>
</gene>
<dbReference type="PROSITE" id="PS50213">
    <property type="entry name" value="FAS1"/>
    <property type="match status" value="3"/>
</dbReference>
<dbReference type="SUPFAM" id="SSF82153">
    <property type="entry name" value="FAS1 domain"/>
    <property type="match status" value="3"/>
</dbReference>
<sequence>MKVNFYSIRYGLVLLLLLLYGCNDDIDHHEIPDNLSARLVAGMEQQPDLQQFVKGIDILDIREDLESSAYTVFPPTDEAVLKFIKDKYNASDISEIPEEAVKMLVRGHIVRNSMSWDYLLILGPNGGFRPGPDQPNWDIRLWDFKIPTIYNAPPIVDTDPTTGKTRKLWRKANYLPIHYSHQKLGLLNPDEDYKLLYPTSEYTGFNVQGAVAIRPNQATINGFFHVIDRVIPTLGNPDLFLKENADEFGLFRELMTRFVKYNYTAKGTNEQKGEVKDSLFIKSYYGNHFRYFCEDVTGEGNVYHVLGHVNDFFPPNNEALLNYLTETFVTPGYYGSIEEIPDDALVPLLKNHYKLTMNGEGTRWLRPTEWSYFSSGLGQKASIEPSNVVKTDFTNSAVIYGLNKVLAPALYKSALGRLATDPDYSYMLKIVNDMGLDGRIIASPDMKVTVFMPSNQAMVASGYEYDETTNKFTTPTNTDGVEPRFLSSLVMQHVVLEEDITDLPDKRFAENMSGGQYLSISKAGVLGGGNYQKNASKPVKILFKEDKGVNGTFYGIDRVLEPADKTPGEYLSDNFRTEFSEFLKLLKSAGYVDERMELTNLRGEGPFTILAPSNQAIVDNKDIIPTGDRKALREFLDYHFLRQDAVFADGTVQGDLLTTHKIGTGKYTPLTVRNTPAELSFVDGKGRTVKAIDDERYGNFPALNGTVQLIDNILLRE</sequence>
<feature type="domain" description="FAS1" evidence="1">
    <location>
        <begin position="566"/>
        <end position="714"/>
    </location>
</feature>
<dbReference type="PANTHER" id="PTHR10900:SF114">
    <property type="entry name" value="FAS1 DOMAIN-CONTAINING PROTEIN"/>
    <property type="match status" value="1"/>
</dbReference>
<dbReference type="GO" id="GO:0030198">
    <property type="term" value="P:extracellular matrix organization"/>
    <property type="evidence" value="ECO:0007669"/>
    <property type="project" value="TreeGrafter"/>
</dbReference>
<name>A0AAU9DBT5_9BACT</name>
<feature type="domain" description="FAS1" evidence="1">
    <location>
        <begin position="36"/>
        <end position="231"/>
    </location>
</feature>
<organism evidence="2 3">
    <name type="scientific">Fulvitalea axinellae</name>
    <dbReference type="NCBI Taxonomy" id="1182444"/>
    <lineage>
        <taxon>Bacteria</taxon>
        <taxon>Pseudomonadati</taxon>
        <taxon>Bacteroidota</taxon>
        <taxon>Cytophagia</taxon>
        <taxon>Cytophagales</taxon>
        <taxon>Persicobacteraceae</taxon>
        <taxon>Fulvitalea</taxon>
    </lineage>
</organism>
<dbReference type="KEGG" id="fax:FUAX_43760"/>
<keyword evidence="3" id="KW-1185">Reference proteome</keyword>
<evidence type="ECO:0000313" key="2">
    <source>
        <dbReference type="EMBL" id="BDD11944.1"/>
    </source>
</evidence>
<keyword evidence="2" id="KW-0614">Plasmid</keyword>
<evidence type="ECO:0000313" key="3">
    <source>
        <dbReference type="Proteomes" id="UP001348817"/>
    </source>
</evidence>